<dbReference type="InterPro" id="IPR016193">
    <property type="entry name" value="Cytidine_deaminase-like"/>
</dbReference>
<dbReference type="EC" id="3.5.4.5" evidence="4 15"/>
<evidence type="ECO:0000256" key="3">
    <source>
        <dbReference type="ARBA" id="ARBA00006576"/>
    </source>
</evidence>
<evidence type="ECO:0000256" key="8">
    <source>
        <dbReference type="ARBA" id="ARBA00022833"/>
    </source>
</evidence>
<protein>
    <recommendedName>
        <fullName evidence="5 15">Cytidine deaminase</fullName>
        <ecNumber evidence="4 15">3.5.4.5</ecNumber>
    </recommendedName>
    <alternativeName>
        <fullName evidence="9 15">Cytidine aminohydrolase</fullName>
    </alternativeName>
</protein>
<dbReference type="InterPro" id="IPR006262">
    <property type="entry name" value="Cyt_deam_tetra"/>
</dbReference>
<dbReference type="GO" id="GO:0055086">
    <property type="term" value="P:nucleobase-containing small molecule metabolic process"/>
    <property type="evidence" value="ECO:0007669"/>
    <property type="project" value="UniProtKB-ARBA"/>
</dbReference>
<comment type="cofactor">
    <cofactor evidence="1 14 15">
        <name>Zn(2+)</name>
        <dbReference type="ChEBI" id="CHEBI:29105"/>
    </cofactor>
</comment>
<feature type="domain" description="CMP/dCMP-type deaminase" evidence="16">
    <location>
        <begin position="8"/>
        <end position="134"/>
    </location>
</feature>
<keyword evidence="8 14" id="KW-0862">Zinc</keyword>
<evidence type="ECO:0000256" key="12">
    <source>
        <dbReference type="PIRSR" id="PIRSR606262-1"/>
    </source>
</evidence>
<evidence type="ECO:0000256" key="15">
    <source>
        <dbReference type="RuleBase" id="RU364006"/>
    </source>
</evidence>
<dbReference type="PROSITE" id="PS00903">
    <property type="entry name" value="CYT_DCMP_DEAMINASES_1"/>
    <property type="match status" value="1"/>
</dbReference>
<dbReference type="GO" id="GO:0004126">
    <property type="term" value="F:cytidine deaminase activity"/>
    <property type="evidence" value="ECO:0007669"/>
    <property type="project" value="UniProtKB-UniRule"/>
</dbReference>
<sequence>MIDLKLDSIDNELIEKAREVRRMSYSPYSGFAVGAAVYDEKLGFFTGTNVENSSYGMTVCAERIAVFKAISEGAKDIRKIAIIADDVSFVSPCGACRQVIFEFGDEIEVIMTNLKGDIKKTYIKDLLPFGFRLKK</sequence>
<dbReference type="SUPFAM" id="SSF53927">
    <property type="entry name" value="Cytidine deaminase-like"/>
    <property type="match status" value="1"/>
</dbReference>
<dbReference type="InterPro" id="IPR016192">
    <property type="entry name" value="APOBEC/CMP_deaminase_Zn-bd"/>
</dbReference>
<proteinExistence type="inferred from homology"/>
<dbReference type="NCBIfam" id="NF004064">
    <property type="entry name" value="PRK05578.1"/>
    <property type="match status" value="1"/>
</dbReference>
<dbReference type="GO" id="GO:0008270">
    <property type="term" value="F:zinc ion binding"/>
    <property type="evidence" value="ECO:0007669"/>
    <property type="project" value="UniProtKB-UniRule"/>
</dbReference>
<evidence type="ECO:0000259" key="16">
    <source>
        <dbReference type="PROSITE" id="PS51747"/>
    </source>
</evidence>
<organism evidence="17 18">
    <name type="scientific">Muiribacterium halophilum</name>
    <dbReference type="NCBI Taxonomy" id="2053465"/>
    <lineage>
        <taxon>Bacteria</taxon>
        <taxon>Candidatus Muiribacteriota</taxon>
        <taxon>Candidatus Muiribacteriia</taxon>
        <taxon>Candidatus Muiribacteriales</taxon>
        <taxon>Candidatus Muiribacteriaceae</taxon>
        <taxon>Candidatus Muiribacterium</taxon>
    </lineage>
</organism>
<dbReference type="PANTHER" id="PTHR11644">
    <property type="entry name" value="CYTIDINE DEAMINASE"/>
    <property type="match status" value="1"/>
</dbReference>
<name>A0A2N5ZHE5_MUIH1</name>
<dbReference type="GO" id="GO:0072527">
    <property type="term" value="P:pyrimidine-containing compound metabolic process"/>
    <property type="evidence" value="ECO:0007669"/>
    <property type="project" value="UniProtKB-ARBA"/>
</dbReference>
<evidence type="ECO:0000313" key="18">
    <source>
        <dbReference type="Proteomes" id="UP000234857"/>
    </source>
</evidence>
<feature type="binding site" evidence="13">
    <location>
        <begin position="49"/>
        <end position="55"/>
    </location>
    <ligand>
        <name>substrate</name>
    </ligand>
</feature>
<evidence type="ECO:0000256" key="4">
    <source>
        <dbReference type="ARBA" id="ARBA00012783"/>
    </source>
</evidence>
<dbReference type="GO" id="GO:0005829">
    <property type="term" value="C:cytosol"/>
    <property type="evidence" value="ECO:0007669"/>
    <property type="project" value="TreeGrafter"/>
</dbReference>
<dbReference type="FunFam" id="3.40.140.10:FF:000008">
    <property type="entry name" value="Cytidine deaminase"/>
    <property type="match status" value="1"/>
</dbReference>
<comment type="function">
    <text evidence="2 15">This enzyme scavenges exogenous and endogenous cytidine and 2'-deoxycytidine for UMP synthesis.</text>
</comment>
<dbReference type="InterPro" id="IPR050202">
    <property type="entry name" value="Cyt/Deoxycyt_deaminase"/>
</dbReference>
<dbReference type="Gene3D" id="3.40.140.10">
    <property type="entry name" value="Cytidine Deaminase, domain 2"/>
    <property type="match status" value="1"/>
</dbReference>
<dbReference type="Proteomes" id="UP000234857">
    <property type="component" value="Unassembled WGS sequence"/>
</dbReference>
<evidence type="ECO:0000256" key="10">
    <source>
        <dbReference type="ARBA" id="ARBA00049252"/>
    </source>
</evidence>
<reference evidence="17 18" key="1">
    <citation type="submission" date="2017-11" db="EMBL/GenBank/DDBJ databases">
        <title>Genome-resolved metagenomics identifies genetic mobility, metabolic interactions, and unexpected diversity in perchlorate-reducing communities.</title>
        <authorList>
            <person name="Barnum T.P."/>
            <person name="Figueroa I.A."/>
            <person name="Carlstrom C.I."/>
            <person name="Lucas L.N."/>
            <person name="Engelbrektson A.L."/>
            <person name="Coates J.D."/>
        </authorList>
    </citation>
    <scope>NUCLEOTIDE SEQUENCE [LARGE SCALE GENOMIC DNA]</scope>
    <source>
        <strain evidence="17">BM706</strain>
    </source>
</reference>
<comment type="catalytic activity">
    <reaction evidence="11 15">
        <text>cytidine + H2O + H(+) = uridine + NH4(+)</text>
        <dbReference type="Rhea" id="RHEA:16069"/>
        <dbReference type="ChEBI" id="CHEBI:15377"/>
        <dbReference type="ChEBI" id="CHEBI:15378"/>
        <dbReference type="ChEBI" id="CHEBI:16704"/>
        <dbReference type="ChEBI" id="CHEBI:17562"/>
        <dbReference type="ChEBI" id="CHEBI:28938"/>
        <dbReference type="EC" id="3.5.4.5"/>
    </reaction>
</comment>
<dbReference type="InterPro" id="IPR002125">
    <property type="entry name" value="CMP_dCMP_dom"/>
</dbReference>
<evidence type="ECO:0000256" key="14">
    <source>
        <dbReference type="PIRSR" id="PIRSR606262-3"/>
    </source>
</evidence>
<evidence type="ECO:0000313" key="17">
    <source>
        <dbReference type="EMBL" id="PLX18042.1"/>
    </source>
</evidence>
<keyword evidence="7 15" id="KW-0378">Hydrolase</keyword>
<feature type="binding site" evidence="14">
    <location>
        <position position="60"/>
    </location>
    <ligand>
        <name>Zn(2+)</name>
        <dbReference type="ChEBI" id="CHEBI:29105"/>
        <note>catalytic</note>
    </ligand>
</feature>
<dbReference type="CDD" id="cd01283">
    <property type="entry name" value="cytidine_deaminase"/>
    <property type="match status" value="1"/>
</dbReference>
<evidence type="ECO:0000256" key="5">
    <source>
        <dbReference type="ARBA" id="ARBA00018266"/>
    </source>
</evidence>
<evidence type="ECO:0000256" key="7">
    <source>
        <dbReference type="ARBA" id="ARBA00022801"/>
    </source>
</evidence>
<comment type="caution">
    <text evidence="17">The sequence shown here is derived from an EMBL/GenBank/DDBJ whole genome shotgun (WGS) entry which is preliminary data.</text>
</comment>
<comment type="similarity">
    <text evidence="3 15">Belongs to the cytidine and deoxycytidylate deaminase family.</text>
</comment>
<comment type="catalytic activity">
    <reaction evidence="10 15">
        <text>2'-deoxycytidine + H2O + H(+) = 2'-deoxyuridine + NH4(+)</text>
        <dbReference type="Rhea" id="RHEA:13433"/>
        <dbReference type="ChEBI" id="CHEBI:15377"/>
        <dbReference type="ChEBI" id="CHEBI:15378"/>
        <dbReference type="ChEBI" id="CHEBI:15698"/>
        <dbReference type="ChEBI" id="CHEBI:16450"/>
        <dbReference type="ChEBI" id="CHEBI:28938"/>
        <dbReference type="EC" id="3.5.4.5"/>
    </reaction>
</comment>
<evidence type="ECO:0000256" key="13">
    <source>
        <dbReference type="PIRSR" id="PIRSR606262-2"/>
    </source>
</evidence>
<dbReference type="AlphaFoldDB" id="A0A2N5ZHE5"/>
<evidence type="ECO:0000256" key="11">
    <source>
        <dbReference type="ARBA" id="ARBA00049558"/>
    </source>
</evidence>
<dbReference type="NCBIfam" id="TIGR01354">
    <property type="entry name" value="cyt_deam_tetra"/>
    <property type="match status" value="1"/>
</dbReference>
<accession>A0A2N5ZHE5</accession>
<dbReference type="GO" id="GO:0042802">
    <property type="term" value="F:identical protein binding"/>
    <property type="evidence" value="ECO:0007669"/>
    <property type="project" value="UniProtKB-ARBA"/>
</dbReference>
<evidence type="ECO:0000256" key="1">
    <source>
        <dbReference type="ARBA" id="ARBA00001947"/>
    </source>
</evidence>
<feature type="active site" description="Proton donor" evidence="12">
    <location>
        <position position="62"/>
    </location>
</feature>
<evidence type="ECO:0000256" key="9">
    <source>
        <dbReference type="ARBA" id="ARBA00032005"/>
    </source>
</evidence>
<evidence type="ECO:0000256" key="2">
    <source>
        <dbReference type="ARBA" id="ARBA00003949"/>
    </source>
</evidence>
<feature type="binding site" evidence="14">
    <location>
        <position position="96"/>
    </location>
    <ligand>
        <name>Zn(2+)</name>
        <dbReference type="ChEBI" id="CHEBI:29105"/>
        <note>catalytic</note>
    </ligand>
</feature>
<keyword evidence="6 14" id="KW-0479">Metal-binding</keyword>
<dbReference type="PANTHER" id="PTHR11644:SF2">
    <property type="entry name" value="CYTIDINE DEAMINASE"/>
    <property type="match status" value="1"/>
</dbReference>
<dbReference type="EMBL" id="PKTG01000074">
    <property type="protein sequence ID" value="PLX18042.1"/>
    <property type="molecule type" value="Genomic_DNA"/>
</dbReference>
<feature type="binding site" evidence="14">
    <location>
        <position position="93"/>
    </location>
    <ligand>
        <name>Zn(2+)</name>
        <dbReference type="ChEBI" id="CHEBI:29105"/>
        <note>catalytic</note>
    </ligand>
</feature>
<evidence type="ECO:0000256" key="6">
    <source>
        <dbReference type="ARBA" id="ARBA00022723"/>
    </source>
</evidence>
<gene>
    <name evidence="17" type="primary">cdd</name>
    <name evidence="17" type="ORF">C0601_05780</name>
</gene>
<dbReference type="PROSITE" id="PS51747">
    <property type="entry name" value="CYT_DCMP_DEAMINASES_2"/>
    <property type="match status" value="1"/>
</dbReference>
<dbReference type="Pfam" id="PF00383">
    <property type="entry name" value="dCMP_cyt_deam_1"/>
    <property type="match status" value="1"/>
</dbReference>